<evidence type="ECO:0000313" key="2">
    <source>
        <dbReference type="Proteomes" id="UP001416858"/>
    </source>
</evidence>
<protein>
    <submittedName>
        <fullName evidence="1">Uncharacterized protein</fullName>
    </submittedName>
</protein>
<proteinExistence type="predicted"/>
<dbReference type="Proteomes" id="UP001416858">
    <property type="component" value="Unassembled WGS sequence"/>
</dbReference>
<organism evidence="1 2">
    <name type="scientific">Novipirellula caenicola</name>
    <dbReference type="NCBI Taxonomy" id="1536901"/>
    <lineage>
        <taxon>Bacteria</taxon>
        <taxon>Pseudomonadati</taxon>
        <taxon>Planctomycetota</taxon>
        <taxon>Planctomycetia</taxon>
        <taxon>Pirellulales</taxon>
        <taxon>Pirellulaceae</taxon>
        <taxon>Novipirellula</taxon>
    </lineage>
</organism>
<name>A0ABP9VKG5_9BACT</name>
<comment type="caution">
    <text evidence="1">The sequence shown here is derived from an EMBL/GenBank/DDBJ whole genome shotgun (WGS) entry which is preliminary data.</text>
</comment>
<accession>A0ABP9VKG5</accession>
<gene>
    <name evidence="1" type="ORF">Rcae01_01130</name>
</gene>
<keyword evidence="2" id="KW-1185">Reference proteome</keyword>
<reference evidence="1 2" key="1">
    <citation type="submission" date="2024-02" db="EMBL/GenBank/DDBJ databases">
        <title>Rhodopirellula caenicola NBRC 110016.</title>
        <authorList>
            <person name="Ichikawa N."/>
            <person name="Katano-Makiyama Y."/>
            <person name="Hidaka K."/>
        </authorList>
    </citation>
    <scope>NUCLEOTIDE SEQUENCE [LARGE SCALE GENOMIC DNA]</scope>
    <source>
        <strain evidence="1 2">NBRC 110016</strain>
    </source>
</reference>
<dbReference type="EMBL" id="BAABRO010000002">
    <property type="protein sequence ID" value="GAA5505684.1"/>
    <property type="molecule type" value="Genomic_DNA"/>
</dbReference>
<sequence>MVKKSSPPRAHYDVICSSREDRVRLREKNSLDLQLRRFSRLPA</sequence>
<evidence type="ECO:0000313" key="1">
    <source>
        <dbReference type="EMBL" id="GAA5505684.1"/>
    </source>
</evidence>